<sequence>MRIFLNDANILIDLVHLDCVEAFFQLNVELCTTDFVLEELEEFQKDLFQNDRLRICTSDSDAIATISDLMEANPGLSFEDCSVWHHARIQGGILITGDGRLRRKASAEGIEVRGIIYLIDLIKDQGIRSISECVSILDKLKVINPRLPIHELEKRIENWRRELS</sequence>
<name>A0A1G5XXW7_9BACT</name>
<protein>
    <recommendedName>
        <fullName evidence="1">PIN domain-containing protein</fullName>
    </recommendedName>
</protein>
<keyword evidence="3" id="KW-1185">Reference proteome</keyword>
<dbReference type="InterPro" id="IPR021799">
    <property type="entry name" value="PIN-like_prokaryotic"/>
</dbReference>
<dbReference type="OrthoDB" id="9810852at2"/>
<dbReference type="InterPro" id="IPR029060">
    <property type="entry name" value="PIN-like_dom_sf"/>
</dbReference>
<dbReference type="EMBL" id="FMXE01000012">
    <property type="protein sequence ID" value="SDA75040.1"/>
    <property type="molecule type" value="Genomic_DNA"/>
</dbReference>
<evidence type="ECO:0000313" key="3">
    <source>
        <dbReference type="Proteomes" id="UP000198756"/>
    </source>
</evidence>
<dbReference type="Pfam" id="PF11848">
    <property type="entry name" value="DUF3368"/>
    <property type="match status" value="1"/>
</dbReference>
<evidence type="ECO:0000259" key="1">
    <source>
        <dbReference type="SMART" id="SM00670"/>
    </source>
</evidence>
<accession>A0A1G5XXW7</accession>
<organism evidence="2 3">
    <name type="scientific">Algoriphagus alkaliphilus</name>
    <dbReference type="NCBI Taxonomy" id="279824"/>
    <lineage>
        <taxon>Bacteria</taxon>
        <taxon>Pseudomonadati</taxon>
        <taxon>Bacteroidota</taxon>
        <taxon>Cytophagia</taxon>
        <taxon>Cytophagales</taxon>
        <taxon>Cyclobacteriaceae</taxon>
        <taxon>Algoriphagus</taxon>
    </lineage>
</organism>
<evidence type="ECO:0000313" key="2">
    <source>
        <dbReference type="EMBL" id="SDA75040.1"/>
    </source>
</evidence>
<dbReference type="SMART" id="SM00670">
    <property type="entry name" value="PINc"/>
    <property type="match status" value="1"/>
</dbReference>
<proteinExistence type="predicted"/>
<dbReference type="Proteomes" id="UP000198756">
    <property type="component" value="Unassembled WGS sequence"/>
</dbReference>
<dbReference type="SUPFAM" id="SSF88723">
    <property type="entry name" value="PIN domain-like"/>
    <property type="match status" value="1"/>
</dbReference>
<dbReference type="InterPro" id="IPR002716">
    <property type="entry name" value="PIN_dom"/>
</dbReference>
<dbReference type="Gene3D" id="3.40.50.1010">
    <property type="entry name" value="5'-nuclease"/>
    <property type="match status" value="1"/>
</dbReference>
<dbReference type="AlphaFoldDB" id="A0A1G5XXW7"/>
<dbReference type="STRING" id="279824.SAMN03080617_02093"/>
<reference evidence="3" key="1">
    <citation type="submission" date="2016-10" db="EMBL/GenBank/DDBJ databases">
        <authorList>
            <person name="Varghese N."/>
            <person name="Submissions S."/>
        </authorList>
    </citation>
    <scope>NUCLEOTIDE SEQUENCE [LARGE SCALE GENOMIC DNA]</scope>
    <source>
        <strain evidence="3">DSM 22703</strain>
    </source>
</reference>
<feature type="domain" description="PIN" evidence="1">
    <location>
        <begin position="1"/>
        <end position="103"/>
    </location>
</feature>
<gene>
    <name evidence="2" type="ORF">SAMN03080617_02093</name>
</gene>
<dbReference type="RefSeq" id="WP_092729886.1">
    <property type="nucleotide sequence ID" value="NZ_FMXE01000012.1"/>
</dbReference>